<name>A0A023PYS6_9ACTN</name>
<dbReference type="Gene3D" id="3.40.50.1820">
    <property type="entry name" value="alpha/beta hydrolase"/>
    <property type="match status" value="1"/>
</dbReference>
<feature type="domain" description="Peptidase S9 prolyl oligopeptidase catalytic" evidence="2">
    <location>
        <begin position="406"/>
        <end position="622"/>
    </location>
</feature>
<protein>
    <recommendedName>
        <fullName evidence="2">Peptidase S9 prolyl oligopeptidase catalytic domain-containing protein</fullName>
    </recommendedName>
</protein>
<dbReference type="Pfam" id="PF00326">
    <property type="entry name" value="Peptidase_S9"/>
    <property type="match status" value="1"/>
</dbReference>
<dbReference type="SUPFAM" id="SSF82171">
    <property type="entry name" value="DPP6 N-terminal domain-like"/>
    <property type="match status" value="1"/>
</dbReference>
<dbReference type="GO" id="GO:0004252">
    <property type="term" value="F:serine-type endopeptidase activity"/>
    <property type="evidence" value="ECO:0007669"/>
    <property type="project" value="TreeGrafter"/>
</dbReference>
<keyword evidence="1" id="KW-0378">Hydrolase</keyword>
<dbReference type="InterPro" id="IPR001375">
    <property type="entry name" value="Peptidase_S9_cat"/>
</dbReference>
<sequence>MPLLPAEAFFGSPTRAGATISPDGTRIAFLAPWRGRLNVWVENIDTDCEARCVTADDNRSVHRYHWTHDPRWLLYEQDGDGDENYHIFRVDLHDPDAEAVDLTPFPGARAVGFETHVARPGKATLHLNHRNPLEFDLCELDIDSGALTLLAENPGHLGGLLYTPDGRLYARRLRADGTIELSQWNPGTRTLWPVATFDGADHPLDIQPLQLTPDCTGVWIGSNHDSDRTRVVRLDLNTGAETEVDSHPLFDLDPRSNVFPAFPSPLICDRRTGELIGVRYLGERQVIQPLNPAFAAVLENLQKLSDGDVLALSSDVSGQRWVVSFSHDRDPSVTHLYDHSTGQSRMLFKPYPHLGPEILAPMTPVTVPARDGLQLPSYLTLPLGVQPVQLPLVLLVHGGPWHRDSWGFDPSAQFLANRGYAVLQVNFRGSTGYGKAFLKAGIGELSGAMHDDLIDAIHWAIEQGYADSDRVAIFGASYGGYAALVGISFTPNVFAAAIDFCGPSNLITYLRTVPDFAKPHLVNNWYLYAGNPDDPEQEADLCSRSPLSRVDAFRAPLMVIQGANDPRVVKAESDQIVDALRARGVEVEYMVKENEGHGFVNAENNIDMYRAADHFLARHLGEKGPAEPRRT</sequence>
<dbReference type="InterPro" id="IPR011042">
    <property type="entry name" value="6-blade_b-propeller_TolB-like"/>
</dbReference>
<evidence type="ECO:0000313" key="3">
    <source>
        <dbReference type="EMBL" id="AHX39413.1"/>
    </source>
</evidence>
<evidence type="ECO:0000256" key="1">
    <source>
        <dbReference type="ARBA" id="ARBA00022801"/>
    </source>
</evidence>
<dbReference type="EMBL" id="KJ411867">
    <property type="protein sequence ID" value="AHX39413.1"/>
    <property type="molecule type" value="Genomic_DNA"/>
</dbReference>
<dbReference type="AlphaFoldDB" id="A0A023PYS6"/>
<dbReference type="PANTHER" id="PTHR42776">
    <property type="entry name" value="SERINE PEPTIDASE S9 FAMILY MEMBER"/>
    <property type="match status" value="1"/>
</dbReference>
<accession>A0A023PYS6</accession>
<dbReference type="SUPFAM" id="SSF53474">
    <property type="entry name" value="alpha/beta-Hydrolases"/>
    <property type="match status" value="1"/>
</dbReference>
<dbReference type="InterPro" id="IPR029058">
    <property type="entry name" value="AB_hydrolase_fold"/>
</dbReference>
<dbReference type="PANTHER" id="PTHR42776:SF27">
    <property type="entry name" value="DIPEPTIDYL PEPTIDASE FAMILY MEMBER 6"/>
    <property type="match status" value="1"/>
</dbReference>
<dbReference type="GO" id="GO:0006508">
    <property type="term" value="P:proteolysis"/>
    <property type="evidence" value="ECO:0007669"/>
    <property type="project" value="InterPro"/>
</dbReference>
<proteinExistence type="predicted"/>
<gene>
    <name evidence="3" type="ORF">wt6.36</name>
</gene>
<dbReference type="Gene3D" id="2.120.10.30">
    <property type="entry name" value="TolB, C-terminal domain"/>
    <property type="match status" value="1"/>
</dbReference>
<reference evidence="3" key="1">
    <citation type="submission" date="2014-02" db="EMBL/GenBank/DDBJ databases">
        <title>Streptomyces sp. WT6 mevalonate pathway gene cluster, complete sequence.</title>
        <authorList>
            <person name="Wang T."/>
            <person name="Qin Z."/>
        </authorList>
    </citation>
    <scope>NUCLEOTIDE SEQUENCE</scope>
    <source>
        <strain evidence="3">WT6</strain>
    </source>
</reference>
<evidence type="ECO:0000259" key="2">
    <source>
        <dbReference type="Pfam" id="PF00326"/>
    </source>
</evidence>
<organism evidence="3">
    <name type="scientific">Streptomyces sp. WT6</name>
    <dbReference type="NCBI Taxonomy" id="1486372"/>
    <lineage>
        <taxon>Bacteria</taxon>
        <taxon>Bacillati</taxon>
        <taxon>Actinomycetota</taxon>
        <taxon>Actinomycetes</taxon>
        <taxon>Kitasatosporales</taxon>
        <taxon>Streptomycetaceae</taxon>
        <taxon>Streptomyces</taxon>
    </lineage>
</organism>